<dbReference type="STRING" id="1298598.JCM21714_2266"/>
<dbReference type="EC" id="3.5.99.6" evidence="4"/>
<dbReference type="GO" id="GO:0006046">
    <property type="term" value="P:N-acetylglucosamine catabolic process"/>
    <property type="evidence" value="ECO:0007669"/>
    <property type="project" value="UniProtKB-UniRule"/>
</dbReference>
<evidence type="ECO:0000313" key="7">
    <source>
        <dbReference type="Proteomes" id="UP000019102"/>
    </source>
</evidence>
<dbReference type="InterPro" id="IPR004547">
    <property type="entry name" value="Glucosamine6P_isomerase"/>
</dbReference>
<dbReference type="InterPro" id="IPR037171">
    <property type="entry name" value="NagB/RpiA_transferase-like"/>
</dbReference>
<organism evidence="6 7">
    <name type="scientific">Gracilibacillus boraciitolerans JCM 21714</name>
    <dbReference type="NCBI Taxonomy" id="1298598"/>
    <lineage>
        <taxon>Bacteria</taxon>
        <taxon>Bacillati</taxon>
        <taxon>Bacillota</taxon>
        <taxon>Bacilli</taxon>
        <taxon>Bacillales</taxon>
        <taxon>Bacillaceae</taxon>
        <taxon>Gracilibacillus</taxon>
    </lineage>
</organism>
<proteinExistence type="inferred from homology"/>
<dbReference type="GO" id="GO:0006043">
    <property type="term" value="P:glucosamine catabolic process"/>
    <property type="evidence" value="ECO:0007669"/>
    <property type="project" value="TreeGrafter"/>
</dbReference>
<evidence type="ECO:0000259" key="5">
    <source>
        <dbReference type="Pfam" id="PF01182"/>
    </source>
</evidence>
<gene>
    <name evidence="4" type="primary">nagB</name>
    <name evidence="6" type="ORF">JCM21714_2266</name>
</gene>
<comment type="function">
    <text evidence="4">Catalyzes the reversible isomerization-deamination of glucosamine 6-phosphate (GlcN6P) to form fructose 6-phosphate (Fru6P) and ammonium ion.</text>
</comment>
<feature type="domain" description="Glucosamine/galactosamine-6-phosphate isomerase" evidence="5">
    <location>
        <begin position="9"/>
        <end position="228"/>
    </location>
</feature>
<feature type="active site" description="For ring-opening step" evidence="4">
    <location>
        <position position="137"/>
    </location>
</feature>
<dbReference type="InterPro" id="IPR006148">
    <property type="entry name" value="Glc/Gal-6P_isomerase"/>
</dbReference>
<dbReference type="FunFam" id="3.40.50.1360:FF:000003">
    <property type="entry name" value="Glucosamine-6-phosphate deaminase"/>
    <property type="match status" value="1"/>
</dbReference>
<feature type="active site" description="For ring-opening step" evidence="4">
    <location>
        <position position="144"/>
    </location>
</feature>
<reference evidence="6 7" key="1">
    <citation type="journal article" date="2014" name="Genome Announc.">
        <title>Draft Genome Sequence of the Boron-Tolerant and Moderately Halotolerant Bacterium Gracilibacillus boraciitolerans JCM 21714T.</title>
        <authorList>
            <person name="Ahmed I."/>
            <person name="Oshima K."/>
            <person name="Suda W."/>
            <person name="Kitamura K."/>
            <person name="Iida T."/>
            <person name="Ohmori Y."/>
            <person name="Fujiwara T."/>
            <person name="Hattori M."/>
            <person name="Ohkuma M."/>
        </authorList>
    </citation>
    <scope>NUCLEOTIDE SEQUENCE [LARGE SCALE GENOMIC DNA]</scope>
    <source>
        <strain evidence="6 7">JCM 21714</strain>
    </source>
</reference>
<comment type="pathway">
    <text evidence="4">Amino-sugar metabolism; N-acetylneuraminate degradation; D-fructose 6-phosphate from N-acetylneuraminate: step 5/5.</text>
</comment>
<keyword evidence="2 4" id="KW-0378">Hydrolase</keyword>
<dbReference type="GO" id="GO:0019262">
    <property type="term" value="P:N-acetylneuraminate catabolic process"/>
    <property type="evidence" value="ECO:0007669"/>
    <property type="project" value="UniProtKB-UniRule"/>
</dbReference>
<dbReference type="GO" id="GO:0004342">
    <property type="term" value="F:glucosamine-6-phosphate deaminase activity"/>
    <property type="evidence" value="ECO:0007669"/>
    <property type="project" value="UniProtKB-UniRule"/>
</dbReference>
<evidence type="ECO:0000256" key="2">
    <source>
        <dbReference type="ARBA" id="ARBA00022801"/>
    </source>
</evidence>
<dbReference type="RefSeq" id="WP_035723402.1">
    <property type="nucleotide sequence ID" value="NZ_BAVS01000010.1"/>
</dbReference>
<dbReference type="HAMAP" id="MF_01241">
    <property type="entry name" value="GlcN6P_deamin"/>
    <property type="match status" value="1"/>
</dbReference>
<dbReference type="PANTHER" id="PTHR11280">
    <property type="entry name" value="GLUCOSAMINE-6-PHOSPHATE ISOMERASE"/>
    <property type="match status" value="1"/>
</dbReference>
<sequence>MKIIQTENYQDMSNHAANMILDRVKTANNITLGLATGGTPPKKLYDLLVKEYNDRSVSYRHVTSFNLDEYIGLAKENKNSYYYYMYNYFFQYIDIPKEQIYLPDGLHDNPSVACQQYDQSILKNGGIDVQLLGLGENGHIGFNEPGSSFDEKTHIVELADSTREANARFFDDITEVPTKAITMGGISTIMKSKEIIMLVSGENKKEAFSTFLSTDVTNHFPASILKEHPNVTIIVDQDALGEEFNK</sequence>
<dbReference type="NCBIfam" id="TIGR00502">
    <property type="entry name" value="nagB"/>
    <property type="match status" value="1"/>
</dbReference>
<dbReference type="GO" id="GO:0005975">
    <property type="term" value="P:carbohydrate metabolic process"/>
    <property type="evidence" value="ECO:0007669"/>
    <property type="project" value="InterPro"/>
</dbReference>
<keyword evidence="3 4" id="KW-0119">Carbohydrate metabolism</keyword>
<comment type="caution">
    <text evidence="4">Lacks conserved residue(s) required for the propagation of feature annotation.</text>
</comment>
<evidence type="ECO:0000256" key="3">
    <source>
        <dbReference type="ARBA" id="ARBA00023277"/>
    </source>
</evidence>
<dbReference type="OrthoDB" id="9791139at2"/>
<name>W4VJ21_9BACI</name>
<accession>W4VJ21</accession>
<dbReference type="UniPathway" id="UPA00629">
    <property type="reaction ID" value="UER00684"/>
</dbReference>
<dbReference type="PROSITE" id="PS01161">
    <property type="entry name" value="GLC_GALNAC_ISOMERASE"/>
    <property type="match status" value="1"/>
</dbReference>
<dbReference type="Proteomes" id="UP000019102">
    <property type="component" value="Unassembled WGS sequence"/>
</dbReference>
<dbReference type="SUPFAM" id="SSF100950">
    <property type="entry name" value="NagB/RpiA/CoA transferase-like"/>
    <property type="match status" value="1"/>
</dbReference>
<feature type="active site" description="Proton acceptor; for ring-opening step" evidence="4">
    <location>
        <position position="139"/>
    </location>
</feature>
<dbReference type="AlphaFoldDB" id="W4VJ21"/>
<comment type="similarity">
    <text evidence="4">Belongs to the glucosamine/galactosamine-6-phosphate isomerase family. NagB subfamily.</text>
</comment>
<feature type="active site" description="Proton acceptor; for enolization step" evidence="4">
    <location>
        <position position="68"/>
    </location>
</feature>
<protein>
    <recommendedName>
        <fullName evidence="4">Glucosamine-6-phosphate deaminase</fullName>
        <ecNumber evidence="4">3.5.99.6</ecNumber>
    </recommendedName>
    <alternativeName>
        <fullName evidence="4">GlcN6P deaminase</fullName>
        <shortName evidence="4">GNPDA</shortName>
    </alternativeName>
    <alternativeName>
        <fullName evidence="4">Glucosamine-6-phosphate isomerase</fullName>
    </alternativeName>
</protein>
<dbReference type="GO" id="GO:0042802">
    <property type="term" value="F:identical protein binding"/>
    <property type="evidence" value="ECO:0007669"/>
    <property type="project" value="TreeGrafter"/>
</dbReference>
<dbReference type="EMBL" id="BAVS01000010">
    <property type="protein sequence ID" value="GAE93212.1"/>
    <property type="molecule type" value="Genomic_DNA"/>
</dbReference>
<comment type="caution">
    <text evidence="6">The sequence shown here is derived from an EMBL/GenBank/DDBJ whole genome shotgun (WGS) entry which is preliminary data.</text>
</comment>
<dbReference type="InterPro" id="IPR018321">
    <property type="entry name" value="Glucosamine6P_isomerase_CS"/>
</dbReference>
<dbReference type="PANTHER" id="PTHR11280:SF5">
    <property type="entry name" value="GLUCOSAMINE-6-PHOSPHATE ISOMERASE"/>
    <property type="match status" value="1"/>
</dbReference>
<keyword evidence="7" id="KW-1185">Reference proteome</keyword>
<evidence type="ECO:0000256" key="1">
    <source>
        <dbReference type="ARBA" id="ARBA00000644"/>
    </source>
</evidence>
<dbReference type="Pfam" id="PF01182">
    <property type="entry name" value="Glucosamine_iso"/>
    <property type="match status" value="1"/>
</dbReference>
<evidence type="ECO:0000256" key="4">
    <source>
        <dbReference type="HAMAP-Rule" id="MF_01241"/>
    </source>
</evidence>
<dbReference type="CDD" id="cd01399">
    <property type="entry name" value="GlcN6P_deaminase"/>
    <property type="match status" value="1"/>
</dbReference>
<dbReference type="Gene3D" id="3.40.50.1360">
    <property type="match status" value="1"/>
</dbReference>
<comment type="catalytic activity">
    <reaction evidence="1 4">
        <text>alpha-D-glucosamine 6-phosphate + H2O = beta-D-fructose 6-phosphate + NH4(+)</text>
        <dbReference type="Rhea" id="RHEA:12172"/>
        <dbReference type="ChEBI" id="CHEBI:15377"/>
        <dbReference type="ChEBI" id="CHEBI:28938"/>
        <dbReference type="ChEBI" id="CHEBI:57634"/>
        <dbReference type="ChEBI" id="CHEBI:75989"/>
        <dbReference type="EC" id="3.5.99.6"/>
    </reaction>
</comment>
<evidence type="ECO:0000313" key="6">
    <source>
        <dbReference type="EMBL" id="GAE93212.1"/>
    </source>
</evidence>
<dbReference type="eggNOG" id="COG0363">
    <property type="taxonomic scope" value="Bacteria"/>
</dbReference>
<dbReference type="GO" id="GO:0005737">
    <property type="term" value="C:cytoplasm"/>
    <property type="evidence" value="ECO:0007669"/>
    <property type="project" value="TreeGrafter"/>
</dbReference>